<feature type="transmembrane region" description="Helical" evidence="11">
    <location>
        <begin position="111"/>
        <end position="135"/>
    </location>
</feature>
<keyword evidence="7 11" id="KW-0812">Transmembrane</keyword>
<feature type="transmembrane region" description="Helical" evidence="11">
    <location>
        <begin position="248"/>
        <end position="271"/>
    </location>
</feature>
<comment type="similarity">
    <text evidence="3 11">Belongs to the PIGV family.</text>
</comment>
<dbReference type="PANTHER" id="PTHR12468">
    <property type="entry name" value="GPI MANNOSYLTRANSFERASE 2"/>
    <property type="match status" value="1"/>
</dbReference>
<sequence>MLHRVRSLALWSRLGVFLLQVVANAVIPDYHPDVFNPPSTTAALSFGDKLVRFMLGGFRRWDAIYFLFIAEHGYVYENCLAFFPLYPQAVRMASGIVGLFLRLCDFSTESLLLLCGSALNVVCFVKAAQALYGWISVVDHGKYRTNAFPTVLAFCFNPASIFFSACYSESLFCCLSFTAFLHLERSYQSTPQKKNAFAREMYLTAFLAMLSGAARSNGVVIFGVFILKKAQTQFQRISPGKQLLSSSFDLLFISVIYGMMAFVPFVLFQMYSFRLHCSVEKQPLAPALIDYAVERGYIYLDPSRNSSSWCDSSLPVAYSHVQKSHWNVGMLSYYELKQLPNFLLALPVLVLSCWTLWTFLPFRGPRRSSIQSIVMQAAESPLLPYVAHLGFLVAFCLFFVHIQISTRLLCSSSPLLYLAVGLLMPPTSKNIDWSTYIRNLRVASEKDVRLKLCIQYFAFYAVIGTILHANFFPWT</sequence>
<evidence type="ECO:0000256" key="8">
    <source>
        <dbReference type="ARBA" id="ARBA00022824"/>
    </source>
</evidence>
<dbReference type="GO" id="GO:0006506">
    <property type="term" value="P:GPI anchor biosynthetic process"/>
    <property type="evidence" value="ECO:0007669"/>
    <property type="project" value="UniProtKB-UniPathway"/>
</dbReference>
<comment type="caution">
    <text evidence="11">Lacks conserved residue(s) required for the propagation of feature annotation.</text>
</comment>
<name>A0A1D1UJK4_RAMVA</name>
<feature type="transmembrane region" description="Helical" evidence="11">
    <location>
        <begin position="452"/>
        <end position="472"/>
    </location>
</feature>
<evidence type="ECO:0000256" key="12">
    <source>
        <dbReference type="SAM" id="SignalP"/>
    </source>
</evidence>
<evidence type="ECO:0000256" key="11">
    <source>
        <dbReference type="RuleBase" id="RU363112"/>
    </source>
</evidence>
<keyword evidence="9 11" id="KW-1133">Transmembrane helix</keyword>
<reference evidence="13 14" key="1">
    <citation type="journal article" date="2016" name="Nat. Commun.">
        <title>Extremotolerant tardigrade genome and improved radiotolerance of human cultured cells by tardigrade-unique protein.</title>
        <authorList>
            <person name="Hashimoto T."/>
            <person name="Horikawa D.D."/>
            <person name="Saito Y."/>
            <person name="Kuwahara H."/>
            <person name="Kozuka-Hata H."/>
            <person name="Shin-I T."/>
            <person name="Minakuchi Y."/>
            <person name="Ohishi K."/>
            <person name="Motoyama A."/>
            <person name="Aizu T."/>
            <person name="Enomoto A."/>
            <person name="Kondo K."/>
            <person name="Tanaka S."/>
            <person name="Hara Y."/>
            <person name="Koshikawa S."/>
            <person name="Sagara H."/>
            <person name="Miura T."/>
            <person name="Yokobori S."/>
            <person name="Miyagawa K."/>
            <person name="Suzuki Y."/>
            <person name="Kubo T."/>
            <person name="Oyama M."/>
            <person name="Kohara Y."/>
            <person name="Fujiyama A."/>
            <person name="Arakawa K."/>
            <person name="Katayama T."/>
            <person name="Toyoda A."/>
            <person name="Kunieda T."/>
        </authorList>
    </citation>
    <scope>NUCLEOTIDE SEQUENCE [LARGE SCALE GENOMIC DNA]</scope>
    <source>
        <strain evidence="13 14">YOKOZUNA-1</strain>
    </source>
</reference>
<dbReference type="GO" id="GO:0031501">
    <property type="term" value="C:mannosyltransferase complex"/>
    <property type="evidence" value="ECO:0007669"/>
    <property type="project" value="TreeGrafter"/>
</dbReference>
<feature type="signal peptide" evidence="12">
    <location>
        <begin position="1"/>
        <end position="23"/>
    </location>
</feature>
<feature type="chain" id="PRO_5008897290" description="GPI mannosyltransferase 2" evidence="12">
    <location>
        <begin position="24"/>
        <end position="475"/>
    </location>
</feature>
<dbReference type="UniPathway" id="UPA00196"/>
<evidence type="ECO:0000313" key="13">
    <source>
        <dbReference type="EMBL" id="GAU88565.1"/>
    </source>
</evidence>
<evidence type="ECO:0000313" key="14">
    <source>
        <dbReference type="Proteomes" id="UP000186922"/>
    </source>
</evidence>
<evidence type="ECO:0000256" key="3">
    <source>
        <dbReference type="ARBA" id="ARBA00008698"/>
    </source>
</evidence>
<dbReference type="AlphaFoldDB" id="A0A1D1UJK4"/>
<feature type="transmembrane region" description="Helical" evidence="11">
    <location>
        <begin position="382"/>
        <end position="402"/>
    </location>
</feature>
<dbReference type="InterPro" id="IPR007315">
    <property type="entry name" value="PIG-V/Gpi18"/>
</dbReference>
<accession>A0A1D1UJK4</accession>
<feature type="transmembrane region" description="Helical" evidence="11">
    <location>
        <begin position="342"/>
        <end position="362"/>
    </location>
</feature>
<evidence type="ECO:0000256" key="10">
    <source>
        <dbReference type="ARBA" id="ARBA00023136"/>
    </source>
</evidence>
<evidence type="ECO:0000256" key="6">
    <source>
        <dbReference type="ARBA" id="ARBA00022679"/>
    </source>
</evidence>
<comment type="subcellular location">
    <subcellularLocation>
        <location evidence="1 11">Endoplasmic reticulum membrane</location>
        <topology evidence="1 11">Multi-pass membrane protein</topology>
    </subcellularLocation>
</comment>
<dbReference type="GO" id="GO:0005789">
    <property type="term" value="C:endoplasmic reticulum membrane"/>
    <property type="evidence" value="ECO:0007669"/>
    <property type="project" value="UniProtKB-SubCell"/>
</dbReference>
<protein>
    <recommendedName>
        <fullName evidence="11">GPI mannosyltransferase 2</fullName>
        <ecNumber evidence="11">2.4.1.-</ecNumber>
    </recommendedName>
</protein>
<evidence type="ECO:0000256" key="5">
    <source>
        <dbReference type="ARBA" id="ARBA00022676"/>
    </source>
</evidence>
<keyword evidence="4 11" id="KW-0337">GPI-anchor biosynthesis</keyword>
<keyword evidence="12" id="KW-0732">Signal</keyword>
<evidence type="ECO:0000256" key="2">
    <source>
        <dbReference type="ARBA" id="ARBA00004687"/>
    </source>
</evidence>
<evidence type="ECO:0000256" key="7">
    <source>
        <dbReference type="ARBA" id="ARBA00022692"/>
    </source>
</evidence>
<evidence type="ECO:0000256" key="1">
    <source>
        <dbReference type="ARBA" id="ARBA00004477"/>
    </source>
</evidence>
<keyword evidence="5 11" id="KW-0328">Glycosyltransferase</keyword>
<dbReference type="STRING" id="947166.A0A1D1UJK4"/>
<proteinExistence type="inferred from homology"/>
<keyword evidence="8 11" id="KW-0256">Endoplasmic reticulum</keyword>
<dbReference type="EC" id="2.4.1.-" evidence="11"/>
<dbReference type="OrthoDB" id="10252502at2759"/>
<keyword evidence="6 11" id="KW-0808">Transferase</keyword>
<dbReference type="PANTHER" id="PTHR12468:SF2">
    <property type="entry name" value="GPI MANNOSYLTRANSFERASE 2"/>
    <property type="match status" value="1"/>
</dbReference>
<organism evidence="13 14">
    <name type="scientific">Ramazzottius varieornatus</name>
    <name type="common">Water bear</name>
    <name type="synonym">Tardigrade</name>
    <dbReference type="NCBI Taxonomy" id="947166"/>
    <lineage>
        <taxon>Eukaryota</taxon>
        <taxon>Metazoa</taxon>
        <taxon>Ecdysozoa</taxon>
        <taxon>Tardigrada</taxon>
        <taxon>Eutardigrada</taxon>
        <taxon>Parachela</taxon>
        <taxon>Hypsibioidea</taxon>
        <taxon>Ramazzottiidae</taxon>
        <taxon>Ramazzottius</taxon>
    </lineage>
</organism>
<gene>
    <name evidence="13" type="primary">RvY_01246-1</name>
    <name evidence="13" type="synonym">RvY_01246.1</name>
    <name evidence="13" type="ORF">RvY_01246</name>
</gene>
<dbReference type="GO" id="GO:0000009">
    <property type="term" value="F:alpha-1,6-mannosyltransferase activity"/>
    <property type="evidence" value="ECO:0007669"/>
    <property type="project" value="InterPro"/>
</dbReference>
<dbReference type="Pfam" id="PF04188">
    <property type="entry name" value="Mannosyl_trans2"/>
    <property type="match status" value="1"/>
</dbReference>
<keyword evidence="14" id="KW-1185">Reference proteome</keyword>
<feature type="transmembrane region" description="Helical" evidence="11">
    <location>
        <begin position="156"/>
        <end position="181"/>
    </location>
</feature>
<dbReference type="Proteomes" id="UP000186922">
    <property type="component" value="Unassembled WGS sequence"/>
</dbReference>
<evidence type="ECO:0000256" key="9">
    <source>
        <dbReference type="ARBA" id="ARBA00022989"/>
    </source>
</evidence>
<dbReference type="GO" id="GO:0004376">
    <property type="term" value="F:GPI mannosyltransferase activity"/>
    <property type="evidence" value="ECO:0007669"/>
    <property type="project" value="InterPro"/>
</dbReference>
<comment type="pathway">
    <text evidence="2 11">Glycolipid biosynthesis; glycosylphosphatidylinositol-anchor biosynthesis.</text>
</comment>
<keyword evidence="10 11" id="KW-0472">Membrane</keyword>
<comment type="caution">
    <text evidence="13">The sequence shown here is derived from an EMBL/GenBank/DDBJ whole genome shotgun (WGS) entry which is preliminary data.</text>
</comment>
<dbReference type="EMBL" id="BDGG01000001">
    <property type="protein sequence ID" value="GAU88565.1"/>
    <property type="molecule type" value="Genomic_DNA"/>
</dbReference>
<feature type="transmembrane region" description="Helical" evidence="11">
    <location>
        <begin position="201"/>
        <end position="227"/>
    </location>
</feature>
<evidence type="ECO:0000256" key="4">
    <source>
        <dbReference type="ARBA" id="ARBA00022502"/>
    </source>
</evidence>
<comment type="function">
    <text evidence="11">Mannosyltransferase involved in glycosylphosphatidylinositol-anchor biosynthesis.</text>
</comment>